<evidence type="ECO:0000259" key="1">
    <source>
        <dbReference type="Pfam" id="PF12146"/>
    </source>
</evidence>
<dbReference type="InterPro" id="IPR029058">
    <property type="entry name" value="AB_hydrolase_fold"/>
</dbReference>
<keyword evidence="3" id="KW-1185">Reference proteome</keyword>
<dbReference type="OrthoDB" id="9776685at2"/>
<name>A0A1M5SN27_9FIRM</name>
<dbReference type="Gene3D" id="3.40.50.1820">
    <property type="entry name" value="alpha/beta hydrolase"/>
    <property type="match status" value="1"/>
</dbReference>
<dbReference type="Proteomes" id="UP000183967">
    <property type="component" value="Unassembled WGS sequence"/>
</dbReference>
<dbReference type="EMBL" id="FQXO01000013">
    <property type="protein sequence ID" value="SHH39979.1"/>
    <property type="molecule type" value="Genomic_DNA"/>
</dbReference>
<dbReference type="InterPro" id="IPR022742">
    <property type="entry name" value="Hydrolase_4"/>
</dbReference>
<dbReference type="AlphaFoldDB" id="A0A1M5SN27"/>
<accession>A0A1M5SN27</accession>
<dbReference type="RefSeq" id="WP_073195455.1">
    <property type="nucleotide sequence ID" value="NZ_FQXO01000013.1"/>
</dbReference>
<reference evidence="3" key="1">
    <citation type="submission" date="2016-11" db="EMBL/GenBank/DDBJ databases">
        <authorList>
            <person name="Varghese N."/>
            <person name="Submissions S."/>
        </authorList>
    </citation>
    <scope>NUCLEOTIDE SEQUENCE [LARGE SCALE GENOMIC DNA]</scope>
    <source>
        <strain evidence="3">DSM 13643</strain>
    </source>
</reference>
<evidence type="ECO:0000313" key="2">
    <source>
        <dbReference type="EMBL" id="SHH39979.1"/>
    </source>
</evidence>
<sequence>MGYSLGCFTCLNSYKSQEIDDWIKGYVCISAFSGIEDLVMVFGATGNNLVINPNLKRLDNQKSVSKIDLPILFIHGAQDNFIPKFMSEKLYKICPSRNKKLLLIENAGHNDIFKDNKLDKIINEIKLMIKNIER</sequence>
<dbReference type="SUPFAM" id="SSF53474">
    <property type="entry name" value="alpha/beta-Hydrolases"/>
    <property type="match status" value="1"/>
</dbReference>
<dbReference type="Pfam" id="PF12146">
    <property type="entry name" value="Hydrolase_4"/>
    <property type="match status" value="1"/>
</dbReference>
<dbReference type="PANTHER" id="PTHR12277">
    <property type="entry name" value="ALPHA/BETA HYDROLASE DOMAIN-CONTAINING PROTEIN"/>
    <property type="match status" value="1"/>
</dbReference>
<organism evidence="2 3">
    <name type="scientific">Caloranaerobacter azorensis DSM 13643</name>
    <dbReference type="NCBI Taxonomy" id="1121264"/>
    <lineage>
        <taxon>Bacteria</taxon>
        <taxon>Bacillati</taxon>
        <taxon>Bacillota</taxon>
        <taxon>Tissierellia</taxon>
        <taxon>Tissierellales</taxon>
        <taxon>Thermohalobacteraceae</taxon>
        <taxon>Caloranaerobacter</taxon>
    </lineage>
</organism>
<keyword evidence="2" id="KW-0378">Hydrolase</keyword>
<gene>
    <name evidence="2" type="ORF">SAMN02745135_00666</name>
</gene>
<evidence type="ECO:0000313" key="3">
    <source>
        <dbReference type="Proteomes" id="UP000183967"/>
    </source>
</evidence>
<dbReference type="PANTHER" id="PTHR12277:SF81">
    <property type="entry name" value="PROTEIN ABHD13"/>
    <property type="match status" value="1"/>
</dbReference>
<dbReference type="GO" id="GO:0016787">
    <property type="term" value="F:hydrolase activity"/>
    <property type="evidence" value="ECO:0007669"/>
    <property type="project" value="UniProtKB-KW"/>
</dbReference>
<feature type="domain" description="Serine aminopeptidase S33" evidence="1">
    <location>
        <begin position="61"/>
        <end position="110"/>
    </location>
</feature>
<protein>
    <submittedName>
        <fullName evidence="2">Alpha/beta hydrolase family protein</fullName>
    </submittedName>
</protein>
<proteinExistence type="predicted"/>